<protein>
    <submittedName>
        <fullName evidence="1">Uncharacterized protein</fullName>
    </submittedName>
</protein>
<accession>A0A248UGQ4</accession>
<dbReference type="AlphaFoldDB" id="A0A248UGQ4"/>
<dbReference type="EMBL" id="CP022604">
    <property type="protein sequence ID" value="ASV85802.1"/>
    <property type="molecule type" value="Genomic_DNA"/>
</dbReference>
<evidence type="ECO:0000313" key="1">
    <source>
        <dbReference type="EMBL" id="ASV85802.1"/>
    </source>
</evidence>
<evidence type="ECO:0000313" key="2">
    <source>
        <dbReference type="Proteomes" id="UP000215256"/>
    </source>
</evidence>
<dbReference type="KEGG" id="och:CES85_1502"/>
<gene>
    <name evidence="1" type="ORF">CES85_1502</name>
</gene>
<reference evidence="1 2" key="1">
    <citation type="submission" date="2017-07" db="EMBL/GenBank/DDBJ databases">
        <title>Phylogenetic study on the rhizospheric bacterium Ochrobactrum sp. A44.</title>
        <authorList>
            <person name="Krzyzanowska D.M."/>
            <person name="Ossowicki A."/>
            <person name="Rajewska M."/>
            <person name="Maciag T."/>
            <person name="Kaczynski Z."/>
            <person name="Czerwicka M."/>
            <person name="Jafra S."/>
        </authorList>
    </citation>
    <scope>NUCLEOTIDE SEQUENCE [LARGE SCALE GENOMIC DNA]</scope>
    <source>
        <strain evidence="1 2">A44</strain>
    </source>
</reference>
<organism evidence="1 2">
    <name type="scientific">Ochrobactrum quorumnocens</name>
    <dbReference type="NCBI Taxonomy" id="271865"/>
    <lineage>
        <taxon>Bacteria</taxon>
        <taxon>Pseudomonadati</taxon>
        <taxon>Pseudomonadota</taxon>
        <taxon>Alphaproteobacteria</taxon>
        <taxon>Hyphomicrobiales</taxon>
        <taxon>Brucellaceae</taxon>
        <taxon>Brucella/Ochrobactrum group</taxon>
        <taxon>Ochrobactrum</taxon>
    </lineage>
</organism>
<name>A0A248UGQ4_9HYPH</name>
<sequence>MVDARYADNWRICINFYFLRASFASPQVSEIRAQAPCLCPTATFHNVTATDGRD</sequence>
<proteinExistence type="predicted"/>
<dbReference type="Proteomes" id="UP000215256">
    <property type="component" value="Chromosome 1"/>
</dbReference>